<accession>X7YJY9</accession>
<comment type="caution">
    <text evidence="1">The sequence shown here is derived from an EMBL/GenBank/DDBJ whole genome shotgun (WGS) entry which is preliminary data.</text>
</comment>
<dbReference type="AlphaFoldDB" id="X7YJY9"/>
<dbReference type="PATRIC" id="fig|1299334.3.peg.10466"/>
<organism evidence="1">
    <name type="scientific">Mycobacterium xenopi 4042</name>
    <dbReference type="NCBI Taxonomy" id="1299334"/>
    <lineage>
        <taxon>Bacteria</taxon>
        <taxon>Bacillati</taxon>
        <taxon>Actinomycetota</taxon>
        <taxon>Actinomycetes</taxon>
        <taxon>Mycobacteriales</taxon>
        <taxon>Mycobacteriaceae</taxon>
        <taxon>Mycobacterium</taxon>
    </lineage>
</organism>
<dbReference type="EMBL" id="JAOB01000093">
    <property type="protein sequence ID" value="EUA06700.1"/>
    <property type="molecule type" value="Genomic_DNA"/>
</dbReference>
<name>X7YJY9_MYCXE</name>
<proteinExistence type="predicted"/>
<evidence type="ECO:0000313" key="1">
    <source>
        <dbReference type="EMBL" id="EUA06700.1"/>
    </source>
</evidence>
<protein>
    <submittedName>
        <fullName evidence="1">Exodeoxyribonuclease V, gamma subunit</fullName>
    </submittedName>
</protein>
<dbReference type="InterPro" id="IPR027417">
    <property type="entry name" value="P-loop_NTPase"/>
</dbReference>
<gene>
    <name evidence="1" type="ORF">I553_0894</name>
</gene>
<dbReference type="Gene3D" id="3.40.50.300">
    <property type="entry name" value="P-loop containing nucleotide triphosphate hydrolases"/>
    <property type="match status" value="1"/>
</dbReference>
<sequence>MTGERDVRSEDRQLLLDAICAATETLVITYTGADEHSGHERPPAVPLASCLMRWTRRRKRRCANTS</sequence>
<reference evidence="1" key="1">
    <citation type="submission" date="2014-01" db="EMBL/GenBank/DDBJ databases">
        <authorList>
            <person name="Brown-Elliot B."/>
            <person name="Wallace R."/>
            <person name="Lenaerts A."/>
            <person name="Ordway D."/>
            <person name="DeGroote M.A."/>
            <person name="Parker T."/>
            <person name="Sizemore C."/>
            <person name="Tallon L.J."/>
            <person name="Sadzewicz L.K."/>
            <person name="Sengamalay N."/>
            <person name="Fraser C.M."/>
            <person name="Hine E."/>
            <person name="Shefchek K.A."/>
            <person name="Das S.P."/>
            <person name="Tettelin H."/>
        </authorList>
    </citation>
    <scope>NUCLEOTIDE SEQUENCE [LARGE SCALE GENOMIC DNA]</scope>
    <source>
        <strain evidence="1">4042</strain>
    </source>
</reference>